<keyword evidence="3 7" id="KW-0853">WD repeat</keyword>
<evidence type="ECO:0000256" key="4">
    <source>
        <dbReference type="ARBA" id="ARBA00022694"/>
    </source>
</evidence>
<dbReference type="EMBL" id="JACBKZ010000004">
    <property type="protein sequence ID" value="KAF5951881.1"/>
    <property type="molecule type" value="Genomic_DNA"/>
</dbReference>
<keyword evidence="2" id="KW-0963">Cytoplasm</keyword>
<evidence type="ECO:0000256" key="3">
    <source>
        <dbReference type="ARBA" id="ARBA00022574"/>
    </source>
</evidence>
<keyword evidence="5" id="KW-0677">Repeat</keyword>
<dbReference type="InterPro" id="IPR011044">
    <property type="entry name" value="Quino_amine_DH_bsu"/>
</dbReference>
<evidence type="ECO:0000256" key="7">
    <source>
        <dbReference type="PROSITE-ProRule" id="PRU00221"/>
    </source>
</evidence>
<evidence type="ECO:0000256" key="6">
    <source>
        <dbReference type="ARBA" id="ARBA00038255"/>
    </source>
</evidence>
<evidence type="ECO:0000256" key="2">
    <source>
        <dbReference type="ARBA" id="ARBA00022490"/>
    </source>
</evidence>
<dbReference type="PROSITE" id="PS50294">
    <property type="entry name" value="WD_REPEATS_REGION"/>
    <property type="match status" value="1"/>
</dbReference>
<dbReference type="GO" id="GO:0030488">
    <property type="term" value="P:tRNA methylation"/>
    <property type="evidence" value="ECO:0007669"/>
    <property type="project" value="TreeGrafter"/>
</dbReference>
<evidence type="ECO:0000313" key="8">
    <source>
        <dbReference type="EMBL" id="KAF5951881.1"/>
    </source>
</evidence>
<evidence type="ECO:0000313" key="9">
    <source>
        <dbReference type="Proteomes" id="UP000593564"/>
    </source>
</evidence>
<dbReference type="SUPFAM" id="SSF50978">
    <property type="entry name" value="WD40 repeat-like"/>
    <property type="match status" value="2"/>
</dbReference>
<dbReference type="PANTHER" id="PTHR14344">
    <property type="entry name" value="WD REPEAT PROTEIN"/>
    <property type="match status" value="1"/>
</dbReference>
<keyword evidence="9" id="KW-1185">Reference proteome</keyword>
<dbReference type="Proteomes" id="UP000593564">
    <property type="component" value="Unassembled WGS sequence"/>
</dbReference>
<protein>
    <submittedName>
        <fullName evidence="8">Uncharacterized protein</fullName>
    </submittedName>
</protein>
<sequence length="1439" mass="160411">SPATGDRQLPSIGIHRKPLTADSLLHPHRRATLSFLKAAAAAAAAAAVSAAVAMSEPSEYSLRSGPYLGEISALCFLHLPPPHLSSTPYLLAGTGSQLLLYQLETGKMVKSFHVFQGIRVHGITTCSSINGNGNGNGNGHGKDRSFSSPIDFNIAVFGERRVKLFTLSIQMDCQFQDQPQDFIHFHLNLLHLLPKFSHWVLDVCFLKIEYYKYLIPLIVDRCLLYSMRIWGEKVEALRIASGTIYNEIIVWKVVHSNHTSSKSPVKDHVSMISSFDKGLQFHDQQYESVRMCRLAGHEGSIFRIAWFSDGSKLISVSDDRSARLWTVHAERKEFDNFAEILGSHSVGPVLFGHSARLIVTAGEDCTCRVWGLDGNQLKMIREHIGRGIWRCLYDPNSSLLVTAGFDSSIKAQLLNASLFKSSERHDEEAKELTDRTKIFTVRIPRSSEHIGLMNSKSEYVRCLHFAREDALYVATNNGYLYHAKLSNMADVKWTELLRVSETVPIVCMDLLSRSSCNLTSTVEDWVAVGDGKGHMTIVSIVGDIHTPKVGITLTWSAGVERQLLGTYWCRSLGSRFIFTSDPRGTLRLWRLGNPLQSISHSSPKSCDPLLIAEFVSCFGIRIMCLDASFEDELSFQVLVCGDLRGNLVVFPLLKDLLLGTSVAASEVKISTLNYFKGAHGISSVCSISVASFSSSRVEYTRDQQNLEFLGMKQVKELSLVRCVFDATSSNDLTSGSYAVEQVVQVPCGGWRRPYAYYLGDVPEIKNCFAFVKDEVIYIHSFWVLDSARKIYPQNLHLQFHGREMHSICFIPEDSQSSSKQVTLSNSCWIATGCEDGTVRLTRYDPSVEEWSASSLLGEHVGGSAVRSICFVSKIHKLAADVTNMPNGINRLNADLGDRENPCLLISVGAKRVLTCWKQKNRITKFEEEASMTKPRDATGSGFKPSSRMFSPMSFQWLSTDMPNKYYSTCEIRENTEKVGTAENVVGSDAAYASPFPEARKTESKIYLGDKYENDWRYLAVTAFLVEVTYSRLTVCFIIVACSDATLALRALLLPYRLWFDVALLVPLPSPVLALQHIIIPMGLPSEEKKEKIREEKKEEEGKRAQDKSIKSEFYSYNVQTGSVYLLISGSTDGSITFWDLTESVENFIWSVSDFHIEKSIDCQKRPRTGRGSQGGRWWKALGSGISTKNRGDNSVTARTIEGTGKNMLNTVGCGTPSKCTDSERGATACTQHIYTPSIEEEKLADSSLELCRIWPLKILNNIHQSGVNCLHISSIQNNRGSNFAYMYYAFSGGDDQALHCLGFDLQMLPSNQYSENEDHDIGHGVSESMNNFIHHGQSQNYSIRFFYHDKVASAHSSSVKGIWTDGCWVFSTGLDQRIRCWLLDEHGKLKEYACLIISVPEPEALDARACGKDSYQIIVAGRGMQMVEFSTSCGMDNGD</sequence>
<feature type="repeat" description="WD" evidence="7">
    <location>
        <begin position="294"/>
        <end position="335"/>
    </location>
</feature>
<dbReference type="PROSITE" id="PS50082">
    <property type="entry name" value="WD_REPEATS_2"/>
    <property type="match status" value="2"/>
</dbReference>
<dbReference type="Gene3D" id="2.130.10.10">
    <property type="entry name" value="YVTN repeat-like/Quinoprotein amine dehydrogenase"/>
    <property type="match status" value="4"/>
</dbReference>
<comment type="similarity">
    <text evidence="6">Belongs to the WD repeat WDR6 family.</text>
</comment>
<proteinExistence type="inferred from homology"/>
<comment type="caution">
    <text evidence="8">The sequence shown here is derived from an EMBL/GenBank/DDBJ whole genome shotgun (WGS) entry which is preliminary data.</text>
</comment>
<dbReference type="PANTHER" id="PTHR14344:SF3">
    <property type="entry name" value="WD REPEAT-CONTAINING PROTEIN 6"/>
    <property type="match status" value="1"/>
</dbReference>
<dbReference type="Pfam" id="PF00400">
    <property type="entry name" value="WD40"/>
    <property type="match status" value="2"/>
</dbReference>
<feature type="non-terminal residue" evidence="8">
    <location>
        <position position="1"/>
    </location>
</feature>
<dbReference type="SUPFAM" id="SSF50969">
    <property type="entry name" value="YVTN repeat-like/Quinoprotein amine dehydrogenase"/>
    <property type="match status" value="1"/>
</dbReference>
<feature type="repeat" description="WD" evidence="7">
    <location>
        <begin position="1125"/>
        <end position="1140"/>
    </location>
</feature>
<dbReference type="InterPro" id="IPR051973">
    <property type="entry name" value="tRNA_Anticodon_Mtase-Reg"/>
</dbReference>
<gene>
    <name evidence="8" type="ORF">HYC85_009825</name>
</gene>
<organism evidence="8 9">
    <name type="scientific">Camellia sinensis</name>
    <name type="common">Tea plant</name>
    <name type="synonym">Thea sinensis</name>
    <dbReference type="NCBI Taxonomy" id="4442"/>
    <lineage>
        <taxon>Eukaryota</taxon>
        <taxon>Viridiplantae</taxon>
        <taxon>Streptophyta</taxon>
        <taxon>Embryophyta</taxon>
        <taxon>Tracheophyta</taxon>
        <taxon>Spermatophyta</taxon>
        <taxon>Magnoliopsida</taxon>
        <taxon>eudicotyledons</taxon>
        <taxon>Gunneridae</taxon>
        <taxon>Pentapetalae</taxon>
        <taxon>asterids</taxon>
        <taxon>Ericales</taxon>
        <taxon>Theaceae</taxon>
        <taxon>Camellia</taxon>
    </lineage>
</organism>
<dbReference type="GO" id="GO:0005737">
    <property type="term" value="C:cytoplasm"/>
    <property type="evidence" value="ECO:0007669"/>
    <property type="project" value="UniProtKB-SubCell"/>
</dbReference>
<dbReference type="InterPro" id="IPR015943">
    <property type="entry name" value="WD40/YVTN_repeat-like_dom_sf"/>
</dbReference>
<dbReference type="InterPro" id="IPR001680">
    <property type="entry name" value="WD40_rpt"/>
</dbReference>
<reference evidence="8 9" key="2">
    <citation type="submission" date="2020-07" db="EMBL/GenBank/DDBJ databases">
        <title>Genome assembly of wild tea tree DASZ reveals pedigree and selection history of tea varieties.</title>
        <authorList>
            <person name="Zhang W."/>
        </authorList>
    </citation>
    <scope>NUCLEOTIDE SEQUENCE [LARGE SCALE GENOMIC DNA]</scope>
    <source>
        <strain evidence="9">cv. G240</strain>
        <tissue evidence="8">Leaf</tissue>
    </source>
</reference>
<accession>A0A7J7HI07</accession>
<dbReference type="InterPro" id="IPR036322">
    <property type="entry name" value="WD40_repeat_dom_sf"/>
</dbReference>
<reference evidence="9" key="1">
    <citation type="journal article" date="2020" name="Nat. Commun.">
        <title>Genome assembly of wild tea tree DASZ reveals pedigree and selection history of tea varieties.</title>
        <authorList>
            <person name="Zhang W."/>
            <person name="Zhang Y."/>
            <person name="Qiu H."/>
            <person name="Guo Y."/>
            <person name="Wan H."/>
            <person name="Zhang X."/>
            <person name="Scossa F."/>
            <person name="Alseekh S."/>
            <person name="Zhang Q."/>
            <person name="Wang P."/>
            <person name="Xu L."/>
            <person name="Schmidt M.H."/>
            <person name="Jia X."/>
            <person name="Li D."/>
            <person name="Zhu A."/>
            <person name="Guo F."/>
            <person name="Chen W."/>
            <person name="Ni D."/>
            <person name="Usadel B."/>
            <person name="Fernie A.R."/>
            <person name="Wen W."/>
        </authorList>
    </citation>
    <scope>NUCLEOTIDE SEQUENCE [LARGE SCALE GENOMIC DNA]</scope>
    <source>
        <strain evidence="9">cv. G240</strain>
    </source>
</reference>
<evidence type="ECO:0000256" key="1">
    <source>
        <dbReference type="ARBA" id="ARBA00004496"/>
    </source>
</evidence>
<dbReference type="SMART" id="SM00320">
    <property type="entry name" value="WD40"/>
    <property type="match status" value="8"/>
</dbReference>
<name>A0A7J7HI07_CAMSI</name>
<keyword evidence="4" id="KW-0819">tRNA processing</keyword>
<evidence type="ECO:0000256" key="5">
    <source>
        <dbReference type="ARBA" id="ARBA00022737"/>
    </source>
</evidence>
<comment type="subcellular location">
    <subcellularLocation>
        <location evidence="1">Cytoplasm</location>
    </subcellularLocation>
</comment>